<gene>
    <name evidence="1" type="ORF">SB48_HM08orf06378</name>
</gene>
<proteinExistence type="predicted"/>
<dbReference type="AlphaFoldDB" id="A0AAN0WDU8"/>
<protein>
    <submittedName>
        <fullName evidence="1">Uncharacterized protein</fullName>
    </submittedName>
</protein>
<dbReference type="Proteomes" id="UP000032024">
    <property type="component" value="Chromosome"/>
</dbReference>
<name>A0AAN0WDU8_HEYCO</name>
<evidence type="ECO:0000313" key="1">
    <source>
        <dbReference type="EMBL" id="AJO24836.1"/>
    </source>
</evidence>
<reference evidence="2" key="1">
    <citation type="submission" date="2015-01" db="EMBL/GenBank/DDBJ databases">
        <title>Comparative genome analysis of Bacillus coagulans HM-08, Clostridium butyricum HM-68, Bacillus subtilis HM-66 and Bacillus paralicheniformis BL-09.</title>
        <authorList>
            <person name="Zhang H."/>
        </authorList>
    </citation>
    <scope>NUCLEOTIDE SEQUENCE [LARGE SCALE GENOMIC DNA]</scope>
    <source>
        <strain evidence="2">HM-08</strain>
    </source>
</reference>
<keyword evidence="2" id="KW-1185">Reference proteome</keyword>
<sequence>MRVTANFINWTAGTLDQPPLFPVPLLQHGRLQVNLPFFISARAAKEADGLSIAGCKK</sequence>
<dbReference type="EMBL" id="CP010525">
    <property type="protein sequence ID" value="AJO24836.1"/>
    <property type="molecule type" value="Genomic_DNA"/>
</dbReference>
<accession>A0AAN0WDU8</accession>
<evidence type="ECO:0000313" key="2">
    <source>
        <dbReference type="Proteomes" id="UP000032024"/>
    </source>
</evidence>
<organism evidence="1 2">
    <name type="scientific">Heyndrickxia coagulans</name>
    <name type="common">Weizmannia coagulans</name>
    <dbReference type="NCBI Taxonomy" id="1398"/>
    <lineage>
        <taxon>Bacteria</taxon>
        <taxon>Bacillati</taxon>
        <taxon>Bacillota</taxon>
        <taxon>Bacilli</taxon>
        <taxon>Bacillales</taxon>
        <taxon>Bacillaceae</taxon>
        <taxon>Heyndrickxia</taxon>
    </lineage>
</organism>